<dbReference type="CDD" id="cd00578">
    <property type="entry name" value="L-fuc_L-ara-isomerases"/>
    <property type="match status" value="1"/>
</dbReference>
<evidence type="ECO:0000256" key="1">
    <source>
        <dbReference type="ARBA" id="ARBA00023235"/>
    </source>
</evidence>
<dbReference type="InterPro" id="IPR015888">
    <property type="entry name" value="Fuc_isomerase_C"/>
</dbReference>
<dbReference type="STRING" id="1195236.CTER_3780"/>
<name>S0FN18_RUMCE</name>
<keyword evidence="2" id="KW-0119">Carbohydrate metabolism</keyword>
<keyword evidence="1 4" id="KW-0413">Isomerase</keyword>
<reference evidence="4 5" key="1">
    <citation type="journal article" date="2013" name="Genome Announc.">
        <title>Draft Genome Sequence of the Cellulolytic, Mesophilic, Anaerobic Bacterium Clostridium termitidis Strain CT1112 (DSM 5398).</title>
        <authorList>
            <person name="Lal S."/>
            <person name="Ramachandran U."/>
            <person name="Zhang X."/>
            <person name="Munir R."/>
            <person name="Sparling R."/>
            <person name="Levin D.B."/>
        </authorList>
    </citation>
    <scope>NUCLEOTIDE SEQUENCE [LARGE SCALE GENOMIC DNA]</scope>
    <source>
        <strain evidence="4 5">CT1112</strain>
    </source>
</reference>
<sequence length="482" mass="53676">MLEEYKQKHRVKIGLAPTRRILTRKNFFDKADAIKEKDIIEDTLDQNGIEYVNLDFLNEEGLLYQGCDSDRAAKKFIEAGVDAIFAPHCNFGTEDAVAKLAKKVNKPLLLWGPRDGAPKQDGSRERDSQCGLFATSKVLQQFGVPFTYIPNTRVEDALFKKGLKNFISAAAVVKSMTNLRIGQIGTRPAGFWTVKCNEEELLERFGIEVVPVTIPEIKSSMDEILSVKPVILKETINDIKIKIDRIDINDEALQKTAALKIAIRQWADAEGLSAIAMLCNKPVREAFGITPCFTMSDLTDDGLPVICETDIHGAVTSIMTQAAVLGDSATFLADMTVRHPENDNAELLWHCGVFPQSLKSRNSKTVLNNHYGANFPGACEWEIKGGDITVSRFDGVRGEYKLLLAEGRGIQGPKNNGTYVWVEFKDWMKMENRLINGPYIHHCTGVHGKVAAALYEACKYIPGLTPDPVDPTREEIENFLIR</sequence>
<evidence type="ECO:0000313" key="5">
    <source>
        <dbReference type="Proteomes" id="UP000014155"/>
    </source>
</evidence>
<evidence type="ECO:0000313" key="4">
    <source>
        <dbReference type="EMBL" id="EMS70524.1"/>
    </source>
</evidence>
<feature type="domain" description="L-fucose isomerase C-terminal" evidence="3">
    <location>
        <begin position="349"/>
        <end position="461"/>
    </location>
</feature>
<dbReference type="Pfam" id="PF02952">
    <property type="entry name" value="Fucose_iso_C"/>
    <property type="match status" value="1"/>
</dbReference>
<dbReference type="eggNOG" id="COG2407">
    <property type="taxonomic scope" value="Bacteria"/>
</dbReference>
<proteinExistence type="predicted"/>
<protein>
    <submittedName>
        <fullName evidence="4">L-fucose isomerase domain protein</fullName>
    </submittedName>
</protein>
<dbReference type="GO" id="GO:0006004">
    <property type="term" value="P:fucose metabolic process"/>
    <property type="evidence" value="ECO:0007669"/>
    <property type="project" value="InterPro"/>
</dbReference>
<dbReference type="GO" id="GO:0008736">
    <property type="term" value="F:L-fucose isomerase activity"/>
    <property type="evidence" value="ECO:0007669"/>
    <property type="project" value="InterPro"/>
</dbReference>
<organism evidence="4 5">
    <name type="scientific">Ruminiclostridium cellobioparum subsp. termitidis CT1112</name>
    <dbReference type="NCBI Taxonomy" id="1195236"/>
    <lineage>
        <taxon>Bacteria</taxon>
        <taxon>Bacillati</taxon>
        <taxon>Bacillota</taxon>
        <taxon>Clostridia</taxon>
        <taxon>Eubacteriales</taxon>
        <taxon>Oscillospiraceae</taxon>
        <taxon>Ruminiclostridium</taxon>
    </lineage>
</organism>
<keyword evidence="5" id="KW-1185">Reference proteome</keyword>
<dbReference type="PANTHER" id="PTHR36120:SF1">
    <property type="entry name" value="L-FUCOSE ISOMERASE C-TERMINAL DOMAIN-CONTAINING PROTEIN"/>
    <property type="match status" value="1"/>
</dbReference>
<comment type="caution">
    <text evidence="4">The sequence shown here is derived from an EMBL/GenBank/DDBJ whole genome shotgun (WGS) entry which is preliminary data.</text>
</comment>
<dbReference type="PANTHER" id="PTHR36120">
    <property type="entry name" value="FUCOSE ISOMERASE"/>
    <property type="match status" value="1"/>
</dbReference>
<dbReference type="EMBL" id="AORV01000054">
    <property type="protein sequence ID" value="EMS70524.1"/>
    <property type="molecule type" value="Genomic_DNA"/>
</dbReference>
<dbReference type="SUPFAM" id="SSF53743">
    <property type="entry name" value="FucI/AraA N-terminal and middle domains"/>
    <property type="match status" value="1"/>
</dbReference>
<dbReference type="AlphaFoldDB" id="S0FN18"/>
<dbReference type="PATRIC" id="fig|1195236.3.peg.3995"/>
<dbReference type="GO" id="GO:0005737">
    <property type="term" value="C:cytoplasm"/>
    <property type="evidence" value="ECO:0007669"/>
    <property type="project" value="InterPro"/>
</dbReference>
<dbReference type="Proteomes" id="UP000014155">
    <property type="component" value="Unassembled WGS sequence"/>
</dbReference>
<dbReference type="InterPro" id="IPR009015">
    <property type="entry name" value="Fucose_isomerase_N/cen_sf"/>
</dbReference>
<gene>
    <name evidence="4" type="ORF">CTER_3780</name>
</gene>
<evidence type="ECO:0000256" key="2">
    <source>
        <dbReference type="ARBA" id="ARBA00023277"/>
    </source>
</evidence>
<evidence type="ECO:0000259" key="3">
    <source>
        <dbReference type="Pfam" id="PF02952"/>
    </source>
</evidence>
<dbReference type="RefSeq" id="WP_004628496.1">
    <property type="nucleotide sequence ID" value="NZ_AORV01000054.1"/>
</dbReference>
<accession>S0FN18</accession>